<gene>
    <name evidence="4" type="ORF">PDIGIT_LOCUS160</name>
</gene>
<evidence type="ECO:0000313" key="4">
    <source>
        <dbReference type="EMBL" id="CAI6229529.1"/>
    </source>
</evidence>
<dbReference type="Pfam" id="PF13606">
    <property type="entry name" value="Ank_3"/>
    <property type="match status" value="1"/>
</dbReference>
<accession>A0A9W4U2G8</accession>
<keyword evidence="2 3" id="KW-0040">ANK repeat</keyword>
<dbReference type="InterPro" id="IPR002110">
    <property type="entry name" value="Ankyrin_rpt"/>
</dbReference>
<evidence type="ECO:0000256" key="3">
    <source>
        <dbReference type="PROSITE-ProRule" id="PRU00023"/>
    </source>
</evidence>
<comment type="caution">
    <text evidence="4">The sequence shown here is derived from an EMBL/GenBank/DDBJ whole genome shotgun (WGS) entry which is preliminary data.</text>
</comment>
<dbReference type="Proteomes" id="UP001152607">
    <property type="component" value="Unassembled WGS sequence"/>
</dbReference>
<evidence type="ECO:0000313" key="5">
    <source>
        <dbReference type="Proteomes" id="UP001152607"/>
    </source>
</evidence>
<evidence type="ECO:0000256" key="2">
    <source>
        <dbReference type="ARBA" id="ARBA00023043"/>
    </source>
</evidence>
<dbReference type="SMART" id="SM00248">
    <property type="entry name" value="ANK"/>
    <property type="match status" value="7"/>
</dbReference>
<keyword evidence="1" id="KW-0677">Repeat</keyword>
<name>A0A9W4U2G8_9PLEO</name>
<dbReference type="OrthoDB" id="1722345at2759"/>
<dbReference type="InterPro" id="IPR036770">
    <property type="entry name" value="Ankyrin_rpt-contain_sf"/>
</dbReference>
<dbReference type="SUPFAM" id="SSF48403">
    <property type="entry name" value="Ankyrin repeat"/>
    <property type="match status" value="2"/>
</dbReference>
<protein>
    <recommendedName>
        <fullName evidence="6">Ankyrin</fullName>
    </recommendedName>
</protein>
<dbReference type="PROSITE" id="PS50297">
    <property type="entry name" value="ANK_REP_REGION"/>
    <property type="match status" value="1"/>
</dbReference>
<sequence length="720" mass="80357">MMTYSCLARRAYQATLFSFPAIALIKSSVVKGQTTMSLLDLADETLIDVIFLVVQVAGLTEAKTLRLICRRFDMLAQDCIFHFPRIILASHSISEPLRVRLILAKMRTKEPNKLCSAIQCTADYLASVTSSELQEQYVVSLAQLAARSMIYWHLVECLYTKPEARISSREVQENALVAAAETNQLQLVEELLSTTLNGACATRYFGELLATAASSGSLSLVLILLNHWDWDDPSHINSTRYIHAVQAAALRGRKDIVLILLDCGQSLIKSLYDDAIVQVAKAGQISVVELLLNRRQQHSDSDREKAFWITLIRTSVEWDNLSVLRHIVEKDTSMLGETAIREAIEDAFRDGHHKGLHILLSALQNMSTRTAEHYIGGLFWAAWSGRLENLISLMTIFQQEQRQIFRALAGAISGKRPSIVAYLLQCAGIDLNDDEIPLRFTDAVHLILPEKSSIRNNERTAPMAYLTQSLLEASRCGNLAGVIDAFQAVKAQYPDDIPMSFSGAFSAAAQNNHPDILLYLCENCTPHLISSCATSTSVVQIFKDFGWDVNQVDTDSTFPRLGFVHDVHFCRWLLDNGASLNTRGEMDITPISVAVRRAPMSTIKLFLKRCNGIRSGQLVHFAIDREGEDAVEVIELLLNLGWPVDSIMFQDDPRSWMQWKLGDPATPLLTAVRKGRIEIVKFLIGRGADPTRSSMRGKAPLQAAERLGYTSIANLLRQYY</sequence>
<organism evidence="4 5">
    <name type="scientific">Periconia digitata</name>
    <dbReference type="NCBI Taxonomy" id="1303443"/>
    <lineage>
        <taxon>Eukaryota</taxon>
        <taxon>Fungi</taxon>
        <taxon>Dikarya</taxon>
        <taxon>Ascomycota</taxon>
        <taxon>Pezizomycotina</taxon>
        <taxon>Dothideomycetes</taxon>
        <taxon>Pleosporomycetidae</taxon>
        <taxon>Pleosporales</taxon>
        <taxon>Massarineae</taxon>
        <taxon>Periconiaceae</taxon>
        <taxon>Periconia</taxon>
    </lineage>
</organism>
<evidence type="ECO:0008006" key="6">
    <source>
        <dbReference type="Google" id="ProtNLM"/>
    </source>
</evidence>
<evidence type="ECO:0000256" key="1">
    <source>
        <dbReference type="ARBA" id="ARBA00022737"/>
    </source>
</evidence>
<proteinExistence type="predicted"/>
<keyword evidence="5" id="KW-1185">Reference proteome</keyword>
<dbReference type="PANTHER" id="PTHR24198:SF165">
    <property type="entry name" value="ANKYRIN REPEAT-CONTAINING PROTEIN-RELATED"/>
    <property type="match status" value="1"/>
</dbReference>
<dbReference type="PANTHER" id="PTHR24198">
    <property type="entry name" value="ANKYRIN REPEAT AND PROTEIN KINASE DOMAIN-CONTAINING PROTEIN"/>
    <property type="match status" value="1"/>
</dbReference>
<feature type="repeat" description="ANK" evidence="3">
    <location>
        <begin position="663"/>
        <end position="695"/>
    </location>
</feature>
<dbReference type="AlphaFoldDB" id="A0A9W4U2G8"/>
<dbReference type="Gene3D" id="1.25.40.20">
    <property type="entry name" value="Ankyrin repeat-containing domain"/>
    <property type="match status" value="3"/>
</dbReference>
<dbReference type="PROSITE" id="PS50088">
    <property type="entry name" value="ANK_REPEAT"/>
    <property type="match status" value="1"/>
</dbReference>
<dbReference type="EMBL" id="CAOQHR010000001">
    <property type="protein sequence ID" value="CAI6229529.1"/>
    <property type="molecule type" value="Genomic_DNA"/>
</dbReference>
<reference evidence="4" key="1">
    <citation type="submission" date="2023-01" db="EMBL/GenBank/DDBJ databases">
        <authorList>
            <person name="Van Ghelder C."/>
            <person name="Rancurel C."/>
        </authorList>
    </citation>
    <scope>NUCLEOTIDE SEQUENCE</scope>
    <source>
        <strain evidence="4">CNCM I-4278</strain>
    </source>
</reference>